<dbReference type="PANTHER" id="PTHR20898">
    <property type="entry name" value="DAEDALUS ON 3-RELATED-RELATED"/>
    <property type="match status" value="1"/>
</dbReference>
<feature type="signal peptide" evidence="1">
    <location>
        <begin position="1"/>
        <end position="22"/>
    </location>
</feature>
<dbReference type="EnsemblMetazoa" id="AFUN001352-RA">
    <property type="protein sequence ID" value="AFUN001352-PA"/>
    <property type="gene ID" value="AFUN001352"/>
</dbReference>
<keyword evidence="1" id="KW-0732">Signal</keyword>
<accession>A0A182R5B0</accession>
<dbReference type="InterPro" id="IPR010512">
    <property type="entry name" value="DUF1091"/>
</dbReference>
<feature type="chain" id="PRO_5008133917" evidence="1">
    <location>
        <begin position="23"/>
        <end position="195"/>
    </location>
</feature>
<proteinExistence type="predicted"/>
<sequence>MEKQYLFYVLVFFSHFVYLNSGVKDNVTRPYQLRLVKVLCVDQPYKRTIVHYCKTVPRRNQLTLFNLSVFIPDVLNKVFVSLKVEFKYNQYQPFLFDTRVEACQFLRDKPIDPLSLYLYNLFEESVPTILTPCPHGNRTYDILWTMDERLSPRSVPAGDYRVTGHWETVDNVTIAKLEIYLAVRRRGIFRSMIDW</sequence>
<dbReference type="VEuPathDB" id="VectorBase:AFUN001352"/>
<reference evidence="2" key="1">
    <citation type="submission" date="2020-05" db="UniProtKB">
        <authorList>
            <consortium name="EnsemblMetazoa"/>
        </authorList>
    </citation>
    <scope>IDENTIFICATION</scope>
    <source>
        <strain evidence="2">FUMOZ</strain>
    </source>
</reference>
<evidence type="ECO:0000256" key="1">
    <source>
        <dbReference type="SAM" id="SignalP"/>
    </source>
</evidence>
<dbReference type="VEuPathDB" id="VectorBase:AFUN2_013181"/>
<organism evidence="2">
    <name type="scientific">Anopheles funestus</name>
    <name type="common">African malaria mosquito</name>
    <dbReference type="NCBI Taxonomy" id="62324"/>
    <lineage>
        <taxon>Eukaryota</taxon>
        <taxon>Metazoa</taxon>
        <taxon>Ecdysozoa</taxon>
        <taxon>Arthropoda</taxon>
        <taxon>Hexapoda</taxon>
        <taxon>Insecta</taxon>
        <taxon>Pterygota</taxon>
        <taxon>Neoptera</taxon>
        <taxon>Endopterygota</taxon>
        <taxon>Diptera</taxon>
        <taxon>Nematocera</taxon>
        <taxon>Culicoidea</taxon>
        <taxon>Culicidae</taxon>
        <taxon>Anophelinae</taxon>
        <taxon>Anopheles</taxon>
    </lineage>
</organism>
<dbReference type="Pfam" id="PF06477">
    <property type="entry name" value="DUF1091"/>
    <property type="match status" value="1"/>
</dbReference>
<evidence type="ECO:0000313" key="2">
    <source>
        <dbReference type="EnsemblMetazoa" id="AFUN001352-PA"/>
    </source>
</evidence>
<protein>
    <submittedName>
        <fullName evidence="2">Uncharacterized protein</fullName>
    </submittedName>
</protein>
<name>A0A182R5B0_ANOFN</name>
<dbReference type="AlphaFoldDB" id="A0A182R5B0"/>
<dbReference type="PANTHER" id="PTHR20898:SF0">
    <property type="entry name" value="DAEDALUS ON 3-RELATED"/>
    <property type="match status" value="1"/>
</dbReference>